<evidence type="ECO:0000256" key="7">
    <source>
        <dbReference type="SAM" id="Phobius"/>
    </source>
</evidence>
<reference evidence="9 10" key="1">
    <citation type="submission" date="2015-07" db="EMBL/GenBank/DDBJ databases">
        <title>Genome sequence of Leptolinea tardivitalis DSM 16556.</title>
        <authorList>
            <person name="Hemp J."/>
            <person name="Ward L.M."/>
            <person name="Pace L.A."/>
            <person name="Fischer W.W."/>
        </authorList>
    </citation>
    <scope>NUCLEOTIDE SEQUENCE [LARGE SCALE GENOMIC DNA]</scope>
    <source>
        <strain evidence="9 10">YMTK-2</strain>
    </source>
</reference>
<feature type="transmembrane region" description="Helical" evidence="7">
    <location>
        <begin position="96"/>
        <end position="119"/>
    </location>
</feature>
<dbReference type="GO" id="GO:0005886">
    <property type="term" value="C:plasma membrane"/>
    <property type="evidence" value="ECO:0007669"/>
    <property type="project" value="UniProtKB-SubCell"/>
</dbReference>
<dbReference type="Proteomes" id="UP000050430">
    <property type="component" value="Unassembled WGS sequence"/>
</dbReference>
<dbReference type="InterPro" id="IPR020846">
    <property type="entry name" value="MFS_dom"/>
</dbReference>
<dbReference type="RefSeq" id="WP_062420820.1">
    <property type="nucleotide sequence ID" value="NZ_BBYA01000005.1"/>
</dbReference>
<sequence length="399" mass="41311">MRTPTSTIILSCIVFIALGILTASIGPILPDLASNTGSALEAVGAIFTAIFLGAFLAQIGAGTLTDKLGPRPVLIVGMLIVSAGMLGVTFSRSLPVMLASGLLAGLGHGAVDICVNVLVAKVFKDRSVAAVNLVNFFFGVGAVAGPAMASYTIKQWNTGIPVIWIGVGMVLLSIPFIALFLLSPINKPVKVTHEAGRPFYLSPLLWIAGVILFIYVGAENSMGGWTATYMQKTTALSADKAALVVSGFWMALTAGRLVGAILGTRWTSNRLLFVSLAGAVLGGLLLAVSTGGLTASIIAVLLVGFFFGPIYPTTFTISASLFSDSSGKAAGLIVALASLGGMALPPLQGVVITRFGTSLSVWLIAVYTIGMILANITRSFMIHRQNSSQPILSQPDPAK</sequence>
<dbReference type="InterPro" id="IPR011701">
    <property type="entry name" value="MFS"/>
</dbReference>
<comment type="similarity">
    <text evidence="2">Belongs to the major facilitator superfamily.</text>
</comment>
<keyword evidence="6 7" id="KW-0472">Membrane</keyword>
<dbReference type="GO" id="GO:0022857">
    <property type="term" value="F:transmembrane transporter activity"/>
    <property type="evidence" value="ECO:0007669"/>
    <property type="project" value="InterPro"/>
</dbReference>
<feature type="transmembrane region" description="Helical" evidence="7">
    <location>
        <begin position="271"/>
        <end position="289"/>
    </location>
</feature>
<organism evidence="9 10">
    <name type="scientific">Leptolinea tardivitalis</name>
    <dbReference type="NCBI Taxonomy" id="229920"/>
    <lineage>
        <taxon>Bacteria</taxon>
        <taxon>Bacillati</taxon>
        <taxon>Chloroflexota</taxon>
        <taxon>Anaerolineae</taxon>
        <taxon>Anaerolineales</taxon>
        <taxon>Anaerolineaceae</taxon>
        <taxon>Leptolinea</taxon>
    </lineage>
</organism>
<feature type="transmembrane region" description="Helical" evidence="7">
    <location>
        <begin position="295"/>
        <end position="317"/>
    </location>
</feature>
<dbReference type="PANTHER" id="PTHR23514">
    <property type="entry name" value="BYPASS OF STOP CODON PROTEIN 6"/>
    <property type="match status" value="1"/>
</dbReference>
<dbReference type="PROSITE" id="PS50850">
    <property type="entry name" value="MFS"/>
    <property type="match status" value="1"/>
</dbReference>
<name>A0A0P6XIC7_9CHLR</name>
<dbReference type="InterPro" id="IPR036259">
    <property type="entry name" value="MFS_trans_sf"/>
</dbReference>
<dbReference type="EMBL" id="LGCK01000013">
    <property type="protein sequence ID" value="KPL70859.1"/>
    <property type="molecule type" value="Genomic_DNA"/>
</dbReference>
<feature type="transmembrane region" description="Helical" evidence="7">
    <location>
        <begin position="131"/>
        <end position="151"/>
    </location>
</feature>
<feature type="transmembrane region" description="Helical" evidence="7">
    <location>
        <begin position="198"/>
        <end position="218"/>
    </location>
</feature>
<dbReference type="STRING" id="229920.ADM99_13255"/>
<keyword evidence="10" id="KW-1185">Reference proteome</keyword>
<accession>A0A0P6XIC7</accession>
<feature type="transmembrane region" description="Helical" evidence="7">
    <location>
        <begin position="42"/>
        <end position="61"/>
    </location>
</feature>
<feature type="transmembrane region" description="Helical" evidence="7">
    <location>
        <begin position="329"/>
        <end position="347"/>
    </location>
</feature>
<comment type="subcellular location">
    <subcellularLocation>
        <location evidence="1">Cell membrane</location>
        <topology evidence="1">Multi-pass membrane protein</topology>
    </subcellularLocation>
</comment>
<feature type="transmembrane region" description="Helical" evidence="7">
    <location>
        <begin position="359"/>
        <end position="377"/>
    </location>
</feature>
<keyword evidence="5 7" id="KW-1133">Transmembrane helix</keyword>
<feature type="transmembrane region" description="Helical" evidence="7">
    <location>
        <begin position="73"/>
        <end position="90"/>
    </location>
</feature>
<evidence type="ECO:0000259" key="8">
    <source>
        <dbReference type="PROSITE" id="PS50850"/>
    </source>
</evidence>
<dbReference type="Gene3D" id="1.20.1250.20">
    <property type="entry name" value="MFS general substrate transporter like domains"/>
    <property type="match status" value="2"/>
</dbReference>
<dbReference type="Pfam" id="PF07690">
    <property type="entry name" value="MFS_1"/>
    <property type="match status" value="1"/>
</dbReference>
<feature type="transmembrane region" description="Helical" evidence="7">
    <location>
        <begin position="238"/>
        <end position="259"/>
    </location>
</feature>
<protein>
    <recommendedName>
        <fullName evidence="8">Major facilitator superfamily (MFS) profile domain-containing protein</fullName>
    </recommendedName>
</protein>
<evidence type="ECO:0000256" key="2">
    <source>
        <dbReference type="ARBA" id="ARBA00008335"/>
    </source>
</evidence>
<evidence type="ECO:0000313" key="9">
    <source>
        <dbReference type="EMBL" id="KPL70859.1"/>
    </source>
</evidence>
<gene>
    <name evidence="9" type="ORF">ADM99_13255</name>
</gene>
<feature type="domain" description="Major facilitator superfamily (MFS) profile" evidence="8">
    <location>
        <begin position="7"/>
        <end position="386"/>
    </location>
</feature>
<dbReference type="AlphaFoldDB" id="A0A0P6XIC7"/>
<comment type="caution">
    <text evidence="9">The sequence shown here is derived from an EMBL/GenBank/DDBJ whole genome shotgun (WGS) entry which is preliminary data.</text>
</comment>
<dbReference type="PANTHER" id="PTHR23514:SF3">
    <property type="entry name" value="BYPASS OF STOP CODON PROTEIN 6"/>
    <property type="match status" value="1"/>
</dbReference>
<dbReference type="SUPFAM" id="SSF103473">
    <property type="entry name" value="MFS general substrate transporter"/>
    <property type="match status" value="1"/>
</dbReference>
<dbReference type="InterPro" id="IPR051788">
    <property type="entry name" value="MFS_Transporter"/>
</dbReference>
<evidence type="ECO:0000256" key="3">
    <source>
        <dbReference type="ARBA" id="ARBA00022448"/>
    </source>
</evidence>
<proteinExistence type="inferred from homology"/>
<evidence type="ECO:0000313" key="10">
    <source>
        <dbReference type="Proteomes" id="UP000050430"/>
    </source>
</evidence>
<keyword evidence="4 7" id="KW-0812">Transmembrane</keyword>
<evidence type="ECO:0000256" key="1">
    <source>
        <dbReference type="ARBA" id="ARBA00004651"/>
    </source>
</evidence>
<feature type="transmembrane region" description="Helical" evidence="7">
    <location>
        <begin position="7"/>
        <end position="30"/>
    </location>
</feature>
<feature type="transmembrane region" description="Helical" evidence="7">
    <location>
        <begin position="163"/>
        <end position="186"/>
    </location>
</feature>
<keyword evidence="3" id="KW-0813">Transport</keyword>
<evidence type="ECO:0000256" key="6">
    <source>
        <dbReference type="ARBA" id="ARBA00023136"/>
    </source>
</evidence>
<evidence type="ECO:0000256" key="5">
    <source>
        <dbReference type="ARBA" id="ARBA00022989"/>
    </source>
</evidence>
<evidence type="ECO:0000256" key="4">
    <source>
        <dbReference type="ARBA" id="ARBA00022692"/>
    </source>
</evidence>
<dbReference type="OrthoDB" id="5503538at2"/>